<evidence type="ECO:0000313" key="8">
    <source>
        <dbReference type="EMBL" id="MDH7640517.1"/>
    </source>
</evidence>
<dbReference type="Pfam" id="PF04545">
    <property type="entry name" value="Sigma70_r4"/>
    <property type="match status" value="1"/>
</dbReference>
<keyword evidence="3" id="KW-0731">Sigma factor</keyword>
<dbReference type="InterPro" id="IPR007630">
    <property type="entry name" value="RNA_pol_sigma70_r4"/>
</dbReference>
<dbReference type="InterPro" id="IPR036388">
    <property type="entry name" value="WH-like_DNA-bd_sf"/>
</dbReference>
<feature type="domain" description="RNA polymerase sigma-70 region 4" evidence="7">
    <location>
        <begin position="134"/>
        <end position="182"/>
    </location>
</feature>
<accession>A0ABT6N5Y2</accession>
<feature type="domain" description="RNA polymerase sigma-70 region 2" evidence="6">
    <location>
        <begin position="32"/>
        <end position="97"/>
    </location>
</feature>
<dbReference type="Proteomes" id="UP001160625">
    <property type="component" value="Unassembled WGS sequence"/>
</dbReference>
<dbReference type="SUPFAM" id="SSF88659">
    <property type="entry name" value="Sigma3 and sigma4 domains of RNA polymerase sigma factors"/>
    <property type="match status" value="1"/>
</dbReference>
<dbReference type="RefSeq" id="WP_281045876.1">
    <property type="nucleotide sequence ID" value="NZ_JARYGZ010000003.1"/>
</dbReference>
<dbReference type="Pfam" id="PF04542">
    <property type="entry name" value="Sigma70_r2"/>
    <property type="match status" value="1"/>
</dbReference>
<evidence type="ECO:0000313" key="9">
    <source>
        <dbReference type="Proteomes" id="UP001160625"/>
    </source>
</evidence>
<name>A0ABT6N5Y2_9SPHN</name>
<comment type="similarity">
    <text evidence="1">Belongs to the sigma-70 factor family. ECF subfamily.</text>
</comment>
<sequence>MGSTSSDSDAASLAATLRRVADGDRAAFEDVYRRTSVKLFGVCLRILPVRQEAEEALQEAYLSVWRRAATFDAAKGSAMTWLITLTRNRAVDRLRSGGKVATAPIELAEDVHDPAPAASTLMEIGEDQQRLAHCLGTLDGGDAGLIRTAFFEGSTYAELASRAATPLGTIKSRIRRALLKLKDCLS</sequence>
<dbReference type="SUPFAM" id="SSF88946">
    <property type="entry name" value="Sigma2 domain of RNA polymerase sigma factors"/>
    <property type="match status" value="1"/>
</dbReference>
<dbReference type="EMBL" id="JARYGZ010000003">
    <property type="protein sequence ID" value="MDH7640517.1"/>
    <property type="molecule type" value="Genomic_DNA"/>
</dbReference>
<dbReference type="InterPro" id="IPR007627">
    <property type="entry name" value="RNA_pol_sigma70_r2"/>
</dbReference>
<dbReference type="PANTHER" id="PTHR43133">
    <property type="entry name" value="RNA POLYMERASE ECF-TYPE SIGMA FACTO"/>
    <property type="match status" value="1"/>
</dbReference>
<dbReference type="Gene3D" id="1.10.10.10">
    <property type="entry name" value="Winged helix-like DNA-binding domain superfamily/Winged helix DNA-binding domain"/>
    <property type="match status" value="1"/>
</dbReference>
<keyword evidence="2" id="KW-0805">Transcription regulation</keyword>
<reference evidence="8" key="1">
    <citation type="submission" date="2023-04" db="EMBL/GenBank/DDBJ databases">
        <title>Sphingomonas sp. MAHUQ-71 isolated from rice field.</title>
        <authorList>
            <person name="Huq M.A."/>
        </authorList>
    </citation>
    <scope>NUCLEOTIDE SEQUENCE</scope>
    <source>
        <strain evidence="8">MAHUQ-71</strain>
    </source>
</reference>
<evidence type="ECO:0000256" key="1">
    <source>
        <dbReference type="ARBA" id="ARBA00010641"/>
    </source>
</evidence>
<evidence type="ECO:0000256" key="3">
    <source>
        <dbReference type="ARBA" id="ARBA00023082"/>
    </source>
</evidence>
<organism evidence="8 9">
    <name type="scientific">Sphingomonas oryzagri</name>
    <dbReference type="NCBI Taxonomy" id="3042314"/>
    <lineage>
        <taxon>Bacteria</taxon>
        <taxon>Pseudomonadati</taxon>
        <taxon>Pseudomonadota</taxon>
        <taxon>Alphaproteobacteria</taxon>
        <taxon>Sphingomonadales</taxon>
        <taxon>Sphingomonadaceae</taxon>
        <taxon>Sphingomonas</taxon>
    </lineage>
</organism>
<evidence type="ECO:0000259" key="7">
    <source>
        <dbReference type="Pfam" id="PF04545"/>
    </source>
</evidence>
<evidence type="ECO:0000259" key="6">
    <source>
        <dbReference type="Pfam" id="PF04542"/>
    </source>
</evidence>
<comment type="caution">
    <text evidence="8">The sequence shown here is derived from an EMBL/GenBank/DDBJ whole genome shotgun (WGS) entry which is preliminary data.</text>
</comment>
<keyword evidence="9" id="KW-1185">Reference proteome</keyword>
<evidence type="ECO:0000256" key="2">
    <source>
        <dbReference type="ARBA" id="ARBA00023015"/>
    </source>
</evidence>
<dbReference type="PANTHER" id="PTHR43133:SF62">
    <property type="entry name" value="RNA POLYMERASE SIGMA FACTOR SIGZ"/>
    <property type="match status" value="1"/>
</dbReference>
<dbReference type="InterPro" id="IPR039425">
    <property type="entry name" value="RNA_pol_sigma-70-like"/>
</dbReference>
<evidence type="ECO:0000256" key="5">
    <source>
        <dbReference type="ARBA" id="ARBA00023163"/>
    </source>
</evidence>
<dbReference type="NCBIfam" id="TIGR02937">
    <property type="entry name" value="sigma70-ECF"/>
    <property type="match status" value="1"/>
</dbReference>
<gene>
    <name evidence="8" type="ORF">QGN17_17420</name>
</gene>
<evidence type="ECO:0000256" key="4">
    <source>
        <dbReference type="ARBA" id="ARBA00023125"/>
    </source>
</evidence>
<dbReference type="Gene3D" id="1.10.1740.10">
    <property type="match status" value="1"/>
</dbReference>
<dbReference type="InterPro" id="IPR014284">
    <property type="entry name" value="RNA_pol_sigma-70_dom"/>
</dbReference>
<keyword evidence="5" id="KW-0804">Transcription</keyword>
<keyword evidence="4" id="KW-0238">DNA-binding</keyword>
<dbReference type="InterPro" id="IPR013325">
    <property type="entry name" value="RNA_pol_sigma_r2"/>
</dbReference>
<dbReference type="InterPro" id="IPR013324">
    <property type="entry name" value="RNA_pol_sigma_r3/r4-like"/>
</dbReference>
<protein>
    <submittedName>
        <fullName evidence="8">Sigma-70 family RNA polymerase sigma factor</fullName>
    </submittedName>
</protein>
<proteinExistence type="inferred from homology"/>